<evidence type="ECO:0000256" key="10">
    <source>
        <dbReference type="ARBA" id="ARBA00063143"/>
    </source>
</evidence>
<feature type="chain" id="PRO_5042018808" description="Reticulocalbin-3" evidence="12">
    <location>
        <begin position="23"/>
        <end position="317"/>
    </location>
</feature>
<evidence type="ECO:0000256" key="4">
    <source>
        <dbReference type="ARBA" id="ARBA00022737"/>
    </source>
</evidence>
<dbReference type="FunFam" id="1.10.238.10:FF:000104">
    <property type="entry name" value="calumenin isoform X1"/>
    <property type="match status" value="1"/>
</dbReference>
<evidence type="ECO:0000256" key="8">
    <source>
        <dbReference type="ARBA" id="ARBA00023186"/>
    </source>
</evidence>
<protein>
    <recommendedName>
        <fullName evidence="11">Reticulocalbin-3</fullName>
    </recommendedName>
</protein>
<name>A0AAE0VVX0_9BIVA</name>
<evidence type="ECO:0000256" key="11">
    <source>
        <dbReference type="ARBA" id="ARBA00072696"/>
    </source>
</evidence>
<comment type="subunit">
    <text evidence="10">Interacts with PCSK6 (immature form including the propeptide); probably involved in the maturation and the secretion of PCSK6.</text>
</comment>
<keyword evidence="7" id="KW-0325">Glycoprotein</keyword>
<comment type="subcellular location">
    <subcellularLocation>
        <location evidence="1">Endoplasmic reticulum lumen</location>
    </subcellularLocation>
</comment>
<feature type="domain" description="EF-hand" evidence="13">
    <location>
        <begin position="70"/>
        <end position="105"/>
    </location>
</feature>
<keyword evidence="4" id="KW-0677">Repeat</keyword>
<dbReference type="AlphaFoldDB" id="A0AAE0VVX0"/>
<keyword evidence="5" id="KW-0256">Endoplasmic reticulum</keyword>
<evidence type="ECO:0000256" key="7">
    <source>
        <dbReference type="ARBA" id="ARBA00023180"/>
    </source>
</evidence>
<evidence type="ECO:0000256" key="5">
    <source>
        <dbReference type="ARBA" id="ARBA00022824"/>
    </source>
</evidence>
<comment type="function">
    <text evidence="9">Probable molecular chaperone assisting protein biosynthesis and transport in the endoplasmic reticulum. Required for the proper biosynthesis and transport of pulmonary surfactant-associated protein A/SP-A, pulmonary surfactant-associated protein D/SP-D and the lipid transporter ABCA3. By regulating both the proper expression and the degradation through the endoplasmic reticulum-associated protein degradation pathway of these proteins plays a crucial role in pulmonary surfactant homeostasis. Has an anti-fibrotic activity by negatively regulating the secretion of type I and type III collagens. This calcium-binding protein also transiently associates with immature PCSK6 and regulates its secretion.</text>
</comment>
<organism evidence="14 15">
    <name type="scientific">Potamilus streckersoni</name>
    <dbReference type="NCBI Taxonomy" id="2493646"/>
    <lineage>
        <taxon>Eukaryota</taxon>
        <taxon>Metazoa</taxon>
        <taxon>Spiralia</taxon>
        <taxon>Lophotrochozoa</taxon>
        <taxon>Mollusca</taxon>
        <taxon>Bivalvia</taxon>
        <taxon>Autobranchia</taxon>
        <taxon>Heteroconchia</taxon>
        <taxon>Palaeoheterodonta</taxon>
        <taxon>Unionida</taxon>
        <taxon>Unionoidea</taxon>
        <taxon>Unionidae</taxon>
        <taxon>Ambleminae</taxon>
        <taxon>Lampsilini</taxon>
        <taxon>Potamilus</taxon>
    </lineage>
</organism>
<evidence type="ECO:0000256" key="2">
    <source>
        <dbReference type="ARBA" id="ARBA00022723"/>
    </source>
</evidence>
<reference evidence="14" key="3">
    <citation type="submission" date="2023-05" db="EMBL/GenBank/DDBJ databases">
        <authorList>
            <person name="Smith C.H."/>
        </authorList>
    </citation>
    <scope>NUCLEOTIDE SEQUENCE</scope>
    <source>
        <strain evidence="14">CHS0354</strain>
        <tissue evidence="14">Mantle</tissue>
    </source>
</reference>
<keyword evidence="8" id="KW-0143">Chaperone</keyword>
<feature type="domain" description="EF-hand" evidence="13">
    <location>
        <begin position="266"/>
        <end position="301"/>
    </location>
</feature>
<keyword evidence="15" id="KW-1185">Reference proteome</keyword>
<proteinExistence type="predicted"/>
<dbReference type="EMBL" id="JAEAOA010001195">
    <property type="protein sequence ID" value="KAK3592066.1"/>
    <property type="molecule type" value="Genomic_DNA"/>
</dbReference>
<evidence type="ECO:0000256" key="1">
    <source>
        <dbReference type="ARBA" id="ARBA00004319"/>
    </source>
</evidence>
<dbReference type="Proteomes" id="UP001195483">
    <property type="component" value="Unassembled WGS sequence"/>
</dbReference>
<evidence type="ECO:0000256" key="12">
    <source>
        <dbReference type="SAM" id="SignalP"/>
    </source>
</evidence>
<dbReference type="SUPFAM" id="SSF47473">
    <property type="entry name" value="EF-hand"/>
    <property type="match status" value="2"/>
</dbReference>
<dbReference type="PROSITE" id="PS00018">
    <property type="entry name" value="EF_HAND_1"/>
    <property type="match status" value="5"/>
</dbReference>
<dbReference type="GO" id="GO:0005788">
    <property type="term" value="C:endoplasmic reticulum lumen"/>
    <property type="evidence" value="ECO:0007669"/>
    <property type="project" value="UniProtKB-SubCell"/>
</dbReference>
<dbReference type="InterPro" id="IPR018247">
    <property type="entry name" value="EF_Hand_1_Ca_BS"/>
</dbReference>
<dbReference type="PANTHER" id="PTHR10827">
    <property type="entry name" value="RETICULOCALBIN"/>
    <property type="match status" value="1"/>
</dbReference>
<evidence type="ECO:0000256" key="9">
    <source>
        <dbReference type="ARBA" id="ARBA00056975"/>
    </source>
</evidence>
<keyword evidence="6" id="KW-0106">Calcium</keyword>
<dbReference type="InterPro" id="IPR002048">
    <property type="entry name" value="EF_hand_dom"/>
</dbReference>
<feature type="domain" description="EF-hand" evidence="13">
    <location>
        <begin position="236"/>
        <end position="265"/>
    </location>
</feature>
<dbReference type="SMART" id="SM00054">
    <property type="entry name" value="EFh"/>
    <property type="match status" value="5"/>
</dbReference>
<dbReference type="PANTHER" id="PTHR10827:SF95">
    <property type="entry name" value="LD34388P"/>
    <property type="match status" value="1"/>
</dbReference>
<keyword evidence="3 12" id="KW-0732">Signal</keyword>
<dbReference type="PROSITE" id="PS50222">
    <property type="entry name" value="EF_HAND_2"/>
    <property type="match status" value="4"/>
</dbReference>
<evidence type="ECO:0000259" key="13">
    <source>
        <dbReference type="PROSITE" id="PS50222"/>
    </source>
</evidence>
<feature type="domain" description="EF-hand" evidence="13">
    <location>
        <begin position="159"/>
        <end position="194"/>
    </location>
</feature>
<dbReference type="InterPro" id="IPR011992">
    <property type="entry name" value="EF-hand-dom_pair"/>
</dbReference>
<evidence type="ECO:0000256" key="3">
    <source>
        <dbReference type="ARBA" id="ARBA00022729"/>
    </source>
</evidence>
<dbReference type="GO" id="GO:0005509">
    <property type="term" value="F:calcium ion binding"/>
    <property type="evidence" value="ECO:0007669"/>
    <property type="project" value="InterPro"/>
</dbReference>
<reference evidence="14" key="2">
    <citation type="journal article" date="2021" name="Genome Biol. Evol.">
        <title>Developing a high-quality reference genome for a parasitic bivalve with doubly uniparental inheritance (Bivalvia: Unionida).</title>
        <authorList>
            <person name="Smith C.H."/>
        </authorList>
    </citation>
    <scope>NUCLEOTIDE SEQUENCE</scope>
    <source>
        <strain evidence="14">CHS0354</strain>
        <tissue evidence="14">Mantle</tissue>
    </source>
</reference>
<gene>
    <name evidence="14" type="ORF">CHS0354_019322</name>
</gene>
<feature type="signal peptide" evidence="12">
    <location>
        <begin position="1"/>
        <end position="22"/>
    </location>
</feature>
<comment type="caution">
    <text evidence="14">The sequence shown here is derived from an EMBL/GenBank/DDBJ whole genome shotgun (WGS) entry which is preliminary data.</text>
</comment>
<dbReference type="Gene3D" id="1.10.238.10">
    <property type="entry name" value="EF-hand"/>
    <property type="match status" value="3"/>
</dbReference>
<accession>A0AAE0VVX0</accession>
<evidence type="ECO:0000313" key="14">
    <source>
        <dbReference type="EMBL" id="KAK3592066.1"/>
    </source>
</evidence>
<evidence type="ECO:0000313" key="15">
    <source>
        <dbReference type="Proteomes" id="UP001195483"/>
    </source>
</evidence>
<dbReference type="GO" id="GO:0015031">
    <property type="term" value="P:protein transport"/>
    <property type="evidence" value="ECO:0007669"/>
    <property type="project" value="UniProtKB-ARBA"/>
</dbReference>
<evidence type="ECO:0000256" key="6">
    <source>
        <dbReference type="ARBA" id="ARBA00022837"/>
    </source>
</evidence>
<sequence length="317" mass="37295">MTSSNKVFVAVMTLGFVLLCCGMKEEHVAHSPGNQKHLTETGEHNPHYDHEAVLGSRKLEEEFDELPPEEAKKRLHGLAQKMDRNGDQYVTLEELTAWIIHSYRLLDEEEALEEMAEKDEDKDNRISWKEYLYSQFGYNEADIKDFRNNPREDIQQFLEIVDEDDKKFTTADVDKDGYLNKGEYIAFYHPYAYEHMHDIELSRTLRDNDKDGDGFISKKEFLGEGHHDREWEIVEEERFKDYDRNKDNLLNYDEIRPWVLQDNTEVASDEAEHLMRAADSNKDSKLSIDEIVDHHEDFVGSQATDYGRHLHTFQDEL</sequence>
<dbReference type="Pfam" id="PF13202">
    <property type="entry name" value="EF-hand_5"/>
    <property type="match status" value="2"/>
</dbReference>
<reference evidence="14" key="1">
    <citation type="journal article" date="2021" name="Genome Biol. Evol.">
        <title>A High-Quality Reference Genome for a Parasitic Bivalve with Doubly Uniparental Inheritance (Bivalvia: Unionida).</title>
        <authorList>
            <person name="Smith C.H."/>
        </authorList>
    </citation>
    <scope>NUCLEOTIDE SEQUENCE</scope>
    <source>
        <strain evidence="14">CHS0354</strain>
    </source>
</reference>
<dbReference type="Pfam" id="PF13499">
    <property type="entry name" value="EF-hand_7"/>
    <property type="match status" value="2"/>
</dbReference>
<keyword evidence="2" id="KW-0479">Metal-binding</keyword>